<dbReference type="AlphaFoldDB" id="A0A3N2QS11"/>
<comment type="caution">
    <text evidence="11">The sequence shown here is derived from an EMBL/GenBank/DDBJ whole genome shotgun (WGS) entry which is preliminary data.</text>
</comment>
<dbReference type="SUPFAM" id="SSF52540">
    <property type="entry name" value="P-loop containing nucleoside triphosphate hydrolases"/>
    <property type="match status" value="1"/>
</dbReference>
<gene>
    <name evidence="11" type="ORF">EAT49_17130</name>
</gene>
<dbReference type="EMBL" id="RDRB01000010">
    <property type="protein sequence ID" value="ROT97998.1"/>
    <property type="molecule type" value="Genomic_DNA"/>
</dbReference>
<evidence type="ECO:0000256" key="1">
    <source>
        <dbReference type="ARBA" id="ARBA00004651"/>
    </source>
</evidence>
<dbReference type="OrthoDB" id="230260at2"/>
<dbReference type="InterPro" id="IPR032807">
    <property type="entry name" value="GNVR"/>
</dbReference>
<dbReference type="GO" id="GO:0005886">
    <property type="term" value="C:plasma membrane"/>
    <property type="evidence" value="ECO:0007669"/>
    <property type="project" value="UniProtKB-SubCell"/>
</dbReference>
<comment type="subcellular location">
    <subcellularLocation>
        <location evidence="1">Cell membrane</location>
        <topology evidence="1">Multi-pass membrane protein</topology>
    </subcellularLocation>
</comment>
<accession>A0A3N2QS11</accession>
<dbReference type="InterPro" id="IPR027417">
    <property type="entry name" value="P-loop_NTPase"/>
</dbReference>
<feature type="region of interest" description="Disordered" evidence="7">
    <location>
        <begin position="701"/>
        <end position="720"/>
    </location>
</feature>
<evidence type="ECO:0000259" key="10">
    <source>
        <dbReference type="Pfam" id="PF13807"/>
    </source>
</evidence>
<name>A0A3N2QS11_9RHOB</name>
<feature type="coiled-coil region" evidence="6">
    <location>
        <begin position="368"/>
        <end position="412"/>
    </location>
</feature>
<dbReference type="InterPro" id="IPR003856">
    <property type="entry name" value="LPS_length_determ_N"/>
</dbReference>
<dbReference type="PANTHER" id="PTHR32309">
    <property type="entry name" value="TYROSINE-PROTEIN KINASE"/>
    <property type="match status" value="1"/>
</dbReference>
<dbReference type="Proteomes" id="UP000268016">
    <property type="component" value="Unassembled WGS sequence"/>
</dbReference>
<dbReference type="RefSeq" id="WP_123643536.1">
    <property type="nucleotide sequence ID" value="NZ_ML119090.1"/>
</dbReference>
<keyword evidence="6" id="KW-0175">Coiled coil</keyword>
<dbReference type="GO" id="GO:0004713">
    <property type="term" value="F:protein tyrosine kinase activity"/>
    <property type="evidence" value="ECO:0007669"/>
    <property type="project" value="TreeGrafter"/>
</dbReference>
<keyword evidence="5 8" id="KW-0472">Membrane</keyword>
<keyword evidence="4 8" id="KW-1133">Transmembrane helix</keyword>
<evidence type="ECO:0000256" key="4">
    <source>
        <dbReference type="ARBA" id="ARBA00022989"/>
    </source>
</evidence>
<dbReference type="Gene3D" id="3.40.50.300">
    <property type="entry name" value="P-loop containing nucleotide triphosphate hydrolases"/>
    <property type="match status" value="2"/>
</dbReference>
<dbReference type="PANTHER" id="PTHR32309:SF13">
    <property type="entry name" value="FERRIC ENTEROBACTIN TRANSPORT PROTEIN FEPE"/>
    <property type="match status" value="1"/>
</dbReference>
<feature type="domain" description="Polysaccharide chain length determinant N-terminal" evidence="9">
    <location>
        <begin position="27"/>
        <end position="112"/>
    </location>
</feature>
<evidence type="ECO:0000256" key="3">
    <source>
        <dbReference type="ARBA" id="ARBA00022692"/>
    </source>
</evidence>
<evidence type="ECO:0000313" key="12">
    <source>
        <dbReference type="Proteomes" id="UP000268016"/>
    </source>
</evidence>
<reference evidence="11 12" key="1">
    <citation type="submission" date="2018-10" db="EMBL/GenBank/DDBJ databases">
        <title>Histidinibacterium lentulum gen. nov., sp. nov., a marine bacterium from the culture broth of Picochlorum sp. 122.</title>
        <authorList>
            <person name="Wang G."/>
        </authorList>
    </citation>
    <scope>NUCLEOTIDE SEQUENCE [LARGE SCALE GENOMIC DNA]</scope>
    <source>
        <strain evidence="11 12">B17</strain>
    </source>
</reference>
<feature type="coiled-coil region" evidence="6">
    <location>
        <begin position="253"/>
        <end position="294"/>
    </location>
</feature>
<sequence>MTEGWDNSADGGAQRTSAADGGGGPSLLALAWANKWLVGFCGGLAAVAAYAALSTVAPTYSARTQVLLEPATTTVIDAPAAAAAPRVTPAQAESTVIVMKSTEVLRAVAEELGLSERSEFNPALREPGLADRARSALRDAVSGLLSPAEPEEGVLRIAPGDPLAGVIRELRNATEIRVLGESAIIEVRSQSRSPALAAAISDAVAATYIEQELAKKFASGTEATTWLEERTEQLRAALLEADERVAAFRSEQLSEGAEAVSDLELRIEELTRQIARLDAELSDTLGRRDELRRLYEERNFLSLVPRFDIPSINAVYADLMAAEAELSDREARFGDLPVVEAQREVRDDVQARLESEVDSALSGLDVRVDILSQRLAASGEELRALRRDLVERQQAELRLAELEREAEASGQVYNRFLVQLKELRERSQFQIPDARIITEADVPVAPVAPQKAKLAVIAGLGASALALLLIALLRDNRPRVRDAEDLADLTGVDQVEQLPPPPGGSPLALLERVRARPESPEAQSLRWLRYRLRARKGRQAHVIFVTSARAEPGKSGLCVALAETFALGGASTVLVNIDGQAEDLAAIDSVKALRDMPFRYLDYTERTMRALNMGSTEAAGDLADRLRILKSTDVILINGPSVLRSADALEMGEMASRVLMVCTWNETPSALVQQGVSMLRGAGARVDAIAVNNVPRRWLKPAAHLPHPPQPRRALAAAQD</sequence>
<keyword evidence="2" id="KW-1003">Cell membrane</keyword>
<dbReference type="Pfam" id="PF02706">
    <property type="entry name" value="Wzz"/>
    <property type="match status" value="1"/>
</dbReference>
<organism evidence="11 12">
    <name type="scientific">Histidinibacterium lentulum</name>
    <dbReference type="NCBI Taxonomy" id="2480588"/>
    <lineage>
        <taxon>Bacteria</taxon>
        <taxon>Pseudomonadati</taxon>
        <taxon>Pseudomonadota</taxon>
        <taxon>Alphaproteobacteria</taxon>
        <taxon>Rhodobacterales</taxon>
        <taxon>Paracoccaceae</taxon>
        <taxon>Histidinibacterium</taxon>
    </lineage>
</organism>
<evidence type="ECO:0000256" key="6">
    <source>
        <dbReference type="SAM" id="Coils"/>
    </source>
</evidence>
<evidence type="ECO:0000259" key="9">
    <source>
        <dbReference type="Pfam" id="PF02706"/>
    </source>
</evidence>
<evidence type="ECO:0000256" key="7">
    <source>
        <dbReference type="SAM" id="MobiDB-lite"/>
    </source>
</evidence>
<evidence type="ECO:0000313" key="11">
    <source>
        <dbReference type="EMBL" id="ROT97998.1"/>
    </source>
</evidence>
<dbReference type="InterPro" id="IPR050445">
    <property type="entry name" value="Bact_polysacc_biosynth/exp"/>
</dbReference>
<evidence type="ECO:0000256" key="5">
    <source>
        <dbReference type="ARBA" id="ARBA00023136"/>
    </source>
</evidence>
<feature type="region of interest" description="Disordered" evidence="7">
    <location>
        <begin position="1"/>
        <end position="20"/>
    </location>
</feature>
<protein>
    <submittedName>
        <fullName evidence="11">Uncharacterized protein</fullName>
    </submittedName>
</protein>
<proteinExistence type="predicted"/>
<keyword evidence="12" id="KW-1185">Reference proteome</keyword>
<keyword evidence="3 8" id="KW-0812">Transmembrane</keyword>
<feature type="transmembrane region" description="Helical" evidence="8">
    <location>
        <begin position="454"/>
        <end position="473"/>
    </location>
</feature>
<dbReference type="Pfam" id="PF13807">
    <property type="entry name" value="GNVR"/>
    <property type="match status" value="1"/>
</dbReference>
<evidence type="ECO:0000256" key="8">
    <source>
        <dbReference type="SAM" id="Phobius"/>
    </source>
</evidence>
<evidence type="ECO:0000256" key="2">
    <source>
        <dbReference type="ARBA" id="ARBA00022475"/>
    </source>
</evidence>
<feature type="domain" description="Tyrosine-protein kinase G-rich" evidence="10">
    <location>
        <begin position="393"/>
        <end position="468"/>
    </location>
</feature>